<evidence type="ECO:0000313" key="3">
    <source>
        <dbReference type="Proteomes" id="UP000480275"/>
    </source>
</evidence>
<gene>
    <name evidence="2" type="primary">bchJ</name>
    <name evidence="2" type="ORF">GHK24_13460</name>
</gene>
<feature type="domain" description="4-vinyl reductase 4VR" evidence="1">
    <location>
        <begin position="123"/>
        <end position="184"/>
    </location>
</feature>
<sequence length="184" mass="19982">MGEALEALYGRAETTQLFAAAGLEDCLHSPPTAMIDENWVVRLHTTLRASLPPAQLAEIGRDAGRRTGDYLLAKRIPKPAQRVLRLTPAPLAARILVPAIAKHAWTFTGSGRFSAEFGNRQAPLLLTICDGPVCRGAVSELPVCDFYAGTFARIFRELVSARTTVEEIHCQAQGAPACVFAVRW</sequence>
<comment type="caution">
    <text evidence="2">The sequence shown here is derived from an EMBL/GenBank/DDBJ whole genome shotgun (WGS) entry which is preliminary data.</text>
</comment>
<protein>
    <submittedName>
        <fullName evidence="2">Bacteriochlorophyll 4-vinyl reductase</fullName>
    </submittedName>
</protein>
<dbReference type="PANTHER" id="PTHR35090:SF1">
    <property type="entry name" value="SLR0144 PROTEIN"/>
    <property type="match status" value="1"/>
</dbReference>
<proteinExistence type="predicted"/>
<dbReference type="Gene3D" id="3.30.1380.20">
    <property type="entry name" value="Trafficking protein particle complex subunit 3"/>
    <property type="match status" value="1"/>
</dbReference>
<dbReference type="Proteomes" id="UP000480275">
    <property type="component" value="Unassembled WGS sequence"/>
</dbReference>
<dbReference type="InterPro" id="IPR004096">
    <property type="entry name" value="V4R"/>
</dbReference>
<dbReference type="AlphaFoldDB" id="A0A6L5K0W6"/>
<organism evidence="2 3">
    <name type="scientific">Rhodocyclus tenuis</name>
    <name type="common">Rhodospirillum tenue</name>
    <dbReference type="NCBI Taxonomy" id="1066"/>
    <lineage>
        <taxon>Bacteria</taxon>
        <taxon>Pseudomonadati</taxon>
        <taxon>Pseudomonadota</taxon>
        <taxon>Betaproteobacteria</taxon>
        <taxon>Rhodocyclales</taxon>
        <taxon>Rhodocyclaceae</taxon>
        <taxon>Rhodocyclus</taxon>
    </lineage>
</organism>
<reference evidence="2 3" key="1">
    <citation type="submission" date="2019-10" db="EMBL/GenBank/DDBJ databases">
        <title>Whole-genome sequence of the purple nonsulfur photosynthetic bacterium Rhodocyclus tenuis.</title>
        <authorList>
            <person name="Kyndt J.A."/>
            <person name="Meyer T.E."/>
        </authorList>
    </citation>
    <scope>NUCLEOTIDE SEQUENCE [LARGE SCALE GENOMIC DNA]</scope>
    <source>
        <strain evidence="2 3">DSM 110</strain>
    </source>
</reference>
<dbReference type="InterPro" id="IPR024096">
    <property type="entry name" value="NO_sig/Golgi_transp_ligand-bd"/>
</dbReference>
<dbReference type="GO" id="GO:0015979">
    <property type="term" value="P:photosynthesis"/>
    <property type="evidence" value="ECO:0007669"/>
    <property type="project" value="InterPro"/>
</dbReference>
<dbReference type="OrthoDB" id="2080515at2"/>
<accession>A0A6L5K0W6</accession>
<dbReference type="EMBL" id="WIXJ01000025">
    <property type="protein sequence ID" value="MQY52772.1"/>
    <property type="molecule type" value="Genomic_DNA"/>
</dbReference>
<dbReference type="SUPFAM" id="SSF111126">
    <property type="entry name" value="Ligand-binding domain in the NO signalling and Golgi transport"/>
    <property type="match status" value="1"/>
</dbReference>
<evidence type="ECO:0000313" key="2">
    <source>
        <dbReference type="EMBL" id="MQY52772.1"/>
    </source>
</evidence>
<dbReference type="Pfam" id="PF02830">
    <property type="entry name" value="V4R"/>
    <property type="match status" value="1"/>
</dbReference>
<dbReference type="SMART" id="SM00989">
    <property type="entry name" value="V4R"/>
    <property type="match status" value="1"/>
</dbReference>
<dbReference type="GO" id="GO:0030494">
    <property type="term" value="P:bacteriochlorophyll biosynthetic process"/>
    <property type="evidence" value="ECO:0007669"/>
    <property type="project" value="InterPro"/>
</dbReference>
<dbReference type="InterPro" id="IPR010249">
    <property type="entry name" value="BchJ"/>
</dbReference>
<name>A0A6L5K0W6_RHOTE</name>
<dbReference type="PANTHER" id="PTHR35090">
    <property type="entry name" value="DNA-DIRECTED RNA POLYMERASE SUBUNIT I"/>
    <property type="match status" value="1"/>
</dbReference>
<evidence type="ECO:0000259" key="1">
    <source>
        <dbReference type="SMART" id="SM00989"/>
    </source>
</evidence>
<dbReference type="NCBIfam" id="TIGR02019">
    <property type="entry name" value="BchJ"/>
    <property type="match status" value="1"/>
</dbReference>